<gene>
    <name evidence="1" type="ORF">SAMN02927914_03998</name>
</gene>
<evidence type="ECO:0000313" key="1">
    <source>
        <dbReference type="EMBL" id="SDA87972.1"/>
    </source>
</evidence>
<dbReference type="RefSeq" id="WP_244529709.1">
    <property type="nucleotide sequence ID" value="NZ_FMXM01000012.1"/>
</dbReference>
<sequence>MNTIALRPPDVVMRLDRMGASHPTRLSFLRAMMRQAEREAWKVAPAAWELDNDGFGHAVIRVDMPMRTYSLVAFSTPLADAMRTDRVIAEAWDTSYVLYDGVPDAAEIARLAANVPLQEAGRFSERDLILSRANKSVRLFAHVVERLAEGRQPDAVQIENVGYLMRTTAVYGNGKFGIADRDRISQRPEFAGPFRAEMLTVWLIRSFTIALAEHMARRRAPGRAAMLDPELRRQLGVGNSTGLGMAPFLVRHPFLLHRWMLARETALARVRSLAAADRGSIDGFLAALAAMQDNIRRWKTEDTAQGAALLRLAADCDQISGKAGSILAGEAQPWEALYRFAEQNLSLEGQEAMVALMLEPHGALVDELADTMACDEAAVYRIDGAMSCGALRGLIETHYGWALAYDFGSAEADARFWYVSEEKLEPRLGERHSEPGAEREQPLAVARDICRLAAVLEAEPSESPVANLLLGQPQWRHVVRRVQLAAGNPYTEIRGNLIDATMRPIDLLRSKLAFFGASRFDPRSDRWLRISLFAGAPFPEDIVARKPARAIS</sequence>
<dbReference type="EMBL" id="FMXM01000012">
    <property type="protein sequence ID" value="SDA87972.1"/>
    <property type="molecule type" value="Genomic_DNA"/>
</dbReference>
<name>A0A1G5Z087_9HYPH</name>
<protein>
    <submittedName>
        <fullName evidence="1">Uncharacterized protein</fullName>
    </submittedName>
</protein>
<dbReference type="AlphaFoldDB" id="A0A1G5Z087"/>
<reference evidence="1 2" key="1">
    <citation type="submission" date="2016-10" db="EMBL/GenBank/DDBJ databases">
        <authorList>
            <person name="de Groot N.N."/>
        </authorList>
    </citation>
    <scope>NUCLEOTIDE SEQUENCE [LARGE SCALE GENOMIC DNA]</scope>
    <source>
        <strain evidence="1 2">CGMCC 1.12097</strain>
    </source>
</reference>
<dbReference type="STRING" id="1165689.SAMN02927914_03998"/>
<dbReference type="Proteomes" id="UP000198588">
    <property type="component" value="Unassembled WGS sequence"/>
</dbReference>
<proteinExistence type="predicted"/>
<evidence type="ECO:0000313" key="2">
    <source>
        <dbReference type="Proteomes" id="UP000198588"/>
    </source>
</evidence>
<accession>A0A1G5Z087</accession>
<organism evidence="1 2">
    <name type="scientific">Mesorhizobium qingshengii</name>
    <dbReference type="NCBI Taxonomy" id="1165689"/>
    <lineage>
        <taxon>Bacteria</taxon>
        <taxon>Pseudomonadati</taxon>
        <taxon>Pseudomonadota</taxon>
        <taxon>Alphaproteobacteria</taxon>
        <taxon>Hyphomicrobiales</taxon>
        <taxon>Phyllobacteriaceae</taxon>
        <taxon>Mesorhizobium</taxon>
    </lineage>
</organism>